<keyword evidence="1" id="KW-0813">Transport</keyword>
<dbReference type="AlphaFoldDB" id="A0A5P1FN93"/>
<dbReference type="PANTHER" id="PTHR45663">
    <property type="entry name" value="GEO12009P1"/>
    <property type="match status" value="1"/>
</dbReference>
<dbReference type="PRINTS" id="PR00421">
    <property type="entry name" value="THIOREDOXIN"/>
</dbReference>
<dbReference type="InterPro" id="IPR036249">
    <property type="entry name" value="Thioredoxin-like_sf"/>
</dbReference>
<dbReference type="FunFam" id="3.40.30.10:FF:000001">
    <property type="entry name" value="Thioredoxin"/>
    <property type="match status" value="1"/>
</dbReference>
<dbReference type="Proteomes" id="UP000243459">
    <property type="component" value="Chromosome 1"/>
</dbReference>
<dbReference type="OrthoDB" id="2121326at2759"/>
<dbReference type="InterPro" id="IPR017937">
    <property type="entry name" value="Thioredoxin_CS"/>
</dbReference>
<evidence type="ECO:0000256" key="4">
    <source>
        <dbReference type="ARBA" id="ARBA00023157"/>
    </source>
</evidence>
<keyword evidence="4" id="KW-1015">Disulfide bond</keyword>
<organism evidence="7 8">
    <name type="scientific">Asparagus officinalis</name>
    <name type="common">Garden asparagus</name>
    <dbReference type="NCBI Taxonomy" id="4686"/>
    <lineage>
        <taxon>Eukaryota</taxon>
        <taxon>Viridiplantae</taxon>
        <taxon>Streptophyta</taxon>
        <taxon>Embryophyta</taxon>
        <taxon>Tracheophyta</taxon>
        <taxon>Spermatophyta</taxon>
        <taxon>Magnoliopsida</taxon>
        <taxon>Liliopsida</taxon>
        <taxon>Asparagales</taxon>
        <taxon>Asparagaceae</taxon>
        <taxon>Asparagoideae</taxon>
        <taxon>Asparagus</taxon>
    </lineage>
</organism>
<evidence type="ECO:0000313" key="8">
    <source>
        <dbReference type="Proteomes" id="UP000243459"/>
    </source>
</evidence>
<keyword evidence="3" id="KW-0249">Electron transport</keyword>
<accession>A0A5P1FN93</accession>
<sequence length="191" mass="21187">MASPALETLALPRFHPNLAIASSPRSSLSIRGGELGFGERSLPLFTGLSVSRRFQKVRSAVAGSTDPKPDRRGSVISEVQETAAEVPDVTKETWQSHVIECAKPVLVEFWAPWCGPCRTIHPVFAKLAKKYEEKLDCYKINTDEYPELTSQYTVRSIPTIIMFKNGEKKDAIIGAVPETRLVSIIDKFLGR</sequence>
<dbReference type="PANTHER" id="PTHR45663:SF11">
    <property type="entry name" value="GEO12009P1"/>
    <property type="match status" value="1"/>
</dbReference>
<dbReference type="CDD" id="cd02947">
    <property type="entry name" value="TRX_family"/>
    <property type="match status" value="1"/>
</dbReference>
<name>A0A5P1FN93_ASPOF</name>
<evidence type="ECO:0000256" key="2">
    <source>
        <dbReference type="ARBA" id="ARBA00022946"/>
    </source>
</evidence>
<keyword evidence="5" id="KW-0676">Redox-active center</keyword>
<keyword evidence="8" id="KW-1185">Reference proteome</keyword>
<proteinExistence type="predicted"/>
<dbReference type="GO" id="GO:0005737">
    <property type="term" value="C:cytoplasm"/>
    <property type="evidence" value="ECO:0007669"/>
    <property type="project" value="TreeGrafter"/>
</dbReference>
<dbReference type="PROSITE" id="PS51352">
    <property type="entry name" value="THIOREDOXIN_2"/>
    <property type="match status" value="1"/>
</dbReference>
<evidence type="ECO:0000259" key="6">
    <source>
        <dbReference type="PROSITE" id="PS51352"/>
    </source>
</evidence>
<dbReference type="OMA" id="VVNDATW"/>
<protein>
    <recommendedName>
        <fullName evidence="6">Thioredoxin domain-containing protein</fullName>
    </recommendedName>
</protein>
<dbReference type="Pfam" id="PF00085">
    <property type="entry name" value="Thioredoxin"/>
    <property type="match status" value="1"/>
</dbReference>
<evidence type="ECO:0000256" key="3">
    <source>
        <dbReference type="ARBA" id="ARBA00022982"/>
    </source>
</evidence>
<feature type="domain" description="Thioredoxin" evidence="6">
    <location>
        <begin position="80"/>
        <end position="190"/>
    </location>
</feature>
<dbReference type="InterPro" id="IPR013766">
    <property type="entry name" value="Thioredoxin_domain"/>
</dbReference>
<dbReference type="PROSITE" id="PS00194">
    <property type="entry name" value="THIOREDOXIN_1"/>
    <property type="match status" value="1"/>
</dbReference>
<dbReference type="NCBIfam" id="TIGR01068">
    <property type="entry name" value="thioredoxin"/>
    <property type="match status" value="1"/>
</dbReference>
<dbReference type="GO" id="GO:0015035">
    <property type="term" value="F:protein-disulfide reductase activity"/>
    <property type="evidence" value="ECO:0007669"/>
    <property type="project" value="InterPro"/>
</dbReference>
<evidence type="ECO:0000256" key="5">
    <source>
        <dbReference type="ARBA" id="ARBA00023284"/>
    </source>
</evidence>
<dbReference type="SUPFAM" id="SSF52833">
    <property type="entry name" value="Thioredoxin-like"/>
    <property type="match status" value="1"/>
</dbReference>
<dbReference type="EMBL" id="CM007381">
    <property type="protein sequence ID" value="ONK79698.1"/>
    <property type="molecule type" value="Genomic_DNA"/>
</dbReference>
<evidence type="ECO:0000256" key="1">
    <source>
        <dbReference type="ARBA" id="ARBA00022448"/>
    </source>
</evidence>
<evidence type="ECO:0000313" key="7">
    <source>
        <dbReference type="EMBL" id="ONK79698.1"/>
    </source>
</evidence>
<dbReference type="Gene3D" id="3.40.30.10">
    <property type="entry name" value="Glutaredoxin"/>
    <property type="match status" value="1"/>
</dbReference>
<dbReference type="Gramene" id="ONK79698">
    <property type="protein sequence ID" value="ONK79698"/>
    <property type="gene ID" value="A4U43_C01F9130"/>
</dbReference>
<dbReference type="InterPro" id="IPR005746">
    <property type="entry name" value="Thioredoxin"/>
</dbReference>
<reference evidence="8" key="1">
    <citation type="journal article" date="2017" name="Nat. Commun.">
        <title>The asparagus genome sheds light on the origin and evolution of a young Y chromosome.</title>
        <authorList>
            <person name="Harkess A."/>
            <person name="Zhou J."/>
            <person name="Xu C."/>
            <person name="Bowers J.E."/>
            <person name="Van der Hulst R."/>
            <person name="Ayyampalayam S."/>
            <person name="Mercati F."/>
            <person name="Riccardi P."/>
            <person name="McKain M.R."/>
            <person name="Kakrana A."/>
            <person name="Tang H."/>
            <person name="Ray J."/>
            <person name="Groenendijk J."/>
            <person name="Arikit S."/>
            <person name="Mathioni S.M."/>
            <person name="Nakano M."/>
            <person name="Shan H."/>
            <person name="Telgmann-Rauber A."/>
            <person name="Kanno A."/>
            <person name="Yue Z."/>
            <person name="Chen H."/>
            <person name="Li W."/>
            <person name="Chen Y."/>
            <person name="Xu X."/>
            <person name="Zhang Y."/>
            <person name="Luo S."/>
            <person name="Chen H."/>
            <person name="Gao J."/>
            <person name="Mao Z."/>
            <person name="Pires J.C."/>
            <person name="Luo M."/>
            <person name="Kudrna D."/>
            <person name="Wing R.A."/>
            <person name="Meyers B.C."/>
            <person name="Yi K."/>
            <person name="Kong H."/>
            <person name="Lavrijsen P."/>
            <person name="Sunseri F."/>
            <person name="Falavigna A."/>
            <person name="Ye Y."/>
            <person name="Leebens-Mack J.H."/>
            <person name="Chen G."/>
        </authorList>
    </citation>
    <scope>NUCLEOTIDE SEQUENCE [LARGE SCALE GENOMIC DNA]</scope>
    <source>
        <strain evidence="8">cv. DH0086</strain>
    </source>
</reference>
<gene>
    <name evidence="7" type="ORF">A4U43_C01F9130</name>
</gene>
<keyword evidence="2" id="KW-0809">Transit peptide</keyword>